<evidence type="ECO:0000313" key="6">
    <source>
        <dbReference type="EMBL" id="UTI62495.1"/>
    </source>
</evidence>
<dbReference type="EMBL" id="CP098502">
    <property type="protein sequence ID" value="UTI62495.1"/>
    <property type="molecule type" value="Genomic_DNA"/>
</dbReference>
<keyword evidence="6" id="KW-0689">Ribosomal protein</keyword>
<organism evidence="6 7">
    <name type="scientific">Paraconexibacter antarcticus</name>
    <dbReference type="NCBI Taxonomy" id="2949664"/>
    <lineage>
        <taxon>Bacteria</taxon>
        <taxon>Bacillati</taxon>
        <taxon>Actinomycetota</taxon>
        <taxon>Thermoleophilia</taxon>
        <taxon>Solirubrobacterales</taxon>
        <taxon>Paraconexibacteraceae</taxon>
        <taxon>Paraconexibacter</taxon>
    </lineage>
</organism>
<evidence type="ECO:0000256" key="4">
    <source>
        <dbReference type="ARBA" id="ARBA00023315"/>
    </source>
</evidence>
<keyword evidence="7" id="KW-1185">Reference proteome</keyword>
<sequence length="181" mass="20476">MTPPGLDIRRLTYADLPQVIAIERRAFPTPWSLAMFVLELSKPSGICLAAWSARETPGGTRERICGYLICSRFDTVWHVMNVSVDPDVRRQHVATTLLDGLIERVDDPLAQYTLEVRPSNTGAIAMYERFSFITAGMRRRYYQDNGEDALIMWRTPSTLQGRLDDVPNAWPVPPTTSVPRP</sequence>
<dbReference type="InterPro" id="IPR006464">
    <property type="entry name" value="AcTrfase_RimI/Ard1"/>
</dbReference>
<protein>
    <submittedName>
        <fullName evidence="6">Ribosomal protein S18-alanine N-acetyltransferase</fullName>
        <ecNumber evidence="6">2.3.1.266</ecNumber>
    </submittedName>
</protein>
<accession>A0ABY5DL28</accession>
<keyword evidence="3 6" id="KW-0808">Transferase</keyword>
<evidence type="ECO:0000259" key="5">
    <source>
        <dbReference type="PROSITE" id="PS51186"/>
    </source>
</evidence>
<dbReference type="Pfam" id="PF00583">
    <property type="entry name" value="Acetyltransf_1"/>
    <property type="match status" value="1"/>
</dbReference>
<dbReference type="PROSITE" id="PS51186">
    <property type="entry name" value="GNAT"/>
    <property type="match status" value="1"/>
</dbReference>
<comment type="similarity">
    <text evidence="1">Belongs to the acetyltransferase family. RimI subfamily.</text>
</comment>
<dbReference type="GO" id="GO:0008999">
    <property type="term" value="F:protein-N-terminal-alanine acetyltransferase activity"/>
    <property type="evidence" value="ECO:0007669"/>
    <property type="project" value="UniProtKB-EC"/>
</dbReference>
<dbReference type="InterPro" id="IPR016181">
    <property type="entry name" value="Acyl_CoA_acyltransferase"/>
</dbReference>
<keyword evidence="6" id="KW-0687">Ribonucleoprotein</keyword>
<dbReference type="PANTHER" id="PTHR43420:SF44">
    <property type="entry name" value="ACETYLTRANSFERASE YPEA"/>
    <property type="match status" value="1"/>
</dbReference>
<dbReference type="NCBIfam" id="TIGR01575">
    <property type="entry name" value="rimI"/>
    <property type="match status" value="1"/>
</dbReference>
<evidence type="ECO:0000256" key="2">
    <source>
        <dbReference type="ARBA" id="ARBA00022490"/>
    </source>
</evidence>
<dbReference type="Gene3D" id="3.40.630.30">
    <property type="match status" value="1"/>
</dbReference>
<dbReference type="PANTHER" id="PTHR43420">
    <property type="entry name" value="ACETYLTRANSFERASE"/>
    <property type="match status" value="1"/>
</dbReference>
<feature type="domain" description="N-acetyltransferase" evidence="5">
    <location>
        <begin position="6"/>
        <end position="157"/>
    </location>
</feature>
<evidence type="ECO:0000256" key="1">
    <source>
        <dbReference type="ARBA" id="ARBA00005395"/>
    </source>
</evidence>
<dbReference type="Proteomes" id="UP001056035">
    <property type="component" value="Chromosome"/>
</dbReference>
<dbReference type="GO" id="GO:0005840">
    <property type="term" value="C:ribosome"/>
    <property type="evidence" value="ECO:0007669"/>
    <property type="project" value="UniProtKB-KW"/>
</dbReference>
<dbReference type="SUPFAM" id="SSF55729">
    <property type="entry name" value="Acyl-CoA N-acyltransferases (Nat)"/>
    <property type="match status" value="1"/>
</dbReference>
<dbReference type="InterPro" id="IPR000182">
    <property type="entry name" value="GNAT_dom"/>
</dbReference>
<gene>
    <name evidence="6" type="primary">rimI</name>
    <name evidence="6" type="ORF">NBH00_14100</name>
</gene>
<dbReference type="EC" id="2.3.1.266" evidence="6"/>
<evidence type="ECO:0000313" key="7">
    <source>
        <dbReference type="Proteomes" id="UP001056035"/>
    </source>
</evidence>
<dbReference type="RefSeq" id="WP_254569232.1">
    <property type="nucleotide sequence ID" value="NZ_CP098502.1"/>
</dbReference>
<keyword evidence="4 6" id="KW-0012">Acyltransferase</keyword>
<evidence type="ECO:0000256" key="3">
    <source>
        <dbReference type="ARBA" id="ARBA00022679"/>
    </source>
</evidence>
<name>A0ABY5DL28_9ACTN</name>
<dbReference type="InterPro" id="IPR050680">
    <property type="entry name" value="YpeA/RimI_acetyltransf"/>
</dbReference>
<keyword evidence="2" id="KW-0963">Cytoplasm</keyword>
<proteinExistence type="inferred from homology"/>
<dbReference type="CDD" id="cd04301">
    <property type="entry name" value="NAT_SF"/>
    <property type="match status" value="1"/>
</dbReference>
<reference evidence="6 7" key="1">
    <citation type="submission" date="2022-06" db="EMBL/GenBank/DDBJ databases">
        <title>Paraconexibacter antarcticus.</title>
        <authorList>
            <person name="Kim C.S."/>
        </authorList>
    </citation>
    <scope>NUCLEOTIDE SEQUENCE [LARGE SCALE GENOMIC DNA]</scope>
    <source>
        <strain evidence="6 7">02-257</strain>
    </source>
</reference>